<dbReference type="GO" id="GO:0005975">
    <property type="term" value="P:carbohydrate metabolic process"/>
    <property type="evidence" value="ECO:0007669"/>
    <property type="project" value="InterPro"/>
</dbReference>
<evidence type="ECO:0000313" key="6">
    <source>
        <dbReference type="EMBL" id="TWI85226.1"/>
    </source>
</evidence>
<dbReference type="InterPro" id="IPR011583">
    <property type="entry name" value="Chitinase_II/V-like_cat"/>
</dbReference>
<comment type="caution">
    <text evidence="6">The sequence shown here is derived from an EMBL/GenBank/DDBJ whole genome shotgun (WGS) entry which is preliminary data.</text>
</comment>
<dbReference type="InterPro" id="IPR050314">
    <property type="entry name" value="Glycosyl_Hydrlase_18"/>
</dbReference>
<dbReference type="PANTHER" id="PTHR11177:SF317">
    <property type="entry name" value="CHITINASE 12-RELATED"/>
    <property type="match status" value="1"/>
</dbReference>
<evidence type="ECO:0000313" key="7">
    <source>
        <dbReference type="Proteomes" id="UP000316167"/>
    </source>
</evidence>
<keyword evidence="3" id="KW-0119">Carbohydrate metabolism</keyword>
<organism evidence="6 7">
    <name type="scientific">Lacibacter cauensis</name>
    <dbReference type="NCBI Taxonomy" id="510947"/>
    <lineage>
        <taxon>Bacteria</taxon>
        <taxon>Pseudomonadati</taxon>
        <taxon>Bacteroidota</taxon>
        <taxon>Chitinophagia</taxon>
        <taxon>Chitinophagales</taxon>
        <taxon>Chitinophagaceae</taxon>
        <taxon>Lacibacter</taxon>
    </lineage>
</organism>
<dbReference type="Proteomes" id="UP000316167">
    <property type="component" value="Unassembled WGS sequence"/>
</dbReference>
<sequence>MKQRIIGILLFVLTCSMCTAQKTADNHMEIIAYYAGGSQAIDQFKVEQLTQIIFSFGHLKGNRLHIGSARDTATIHKLVALKKRNTKLKVLLSLGGWGGCAPCSDVFSTNEGRSAFAASVKELLQYFKADGIDLDWEYPAIEGHPGHTYRKEDRDNFTALVKALRTTLGKQKIISFAAGGFDEFLQESIDWKAVLPVINFVNVMTYDFVGGYSKVTGHHTSLYSTATQKRSADNVVRYFESINAPLKKIILGAAFYARTWEQVSNNNNGLYQSGSFKSFISFSQFQQRLNTDSGFVYYRDTVAQAPYAYNERTKTFATFDDAVSVAAKVKYIQQKKLGGIMFWELSLDKPENGLLQIITNTRSQ</sequence>
<dbReference type="EC" id="3.2.1.14" evidence="2"/>
<keyword evidence="7" id="KW-1185">Reference proteome</keyword>
<dbReference type="InterPro" id="IPR017853">
    <property type="entry name" value="GH"/>
</dbReference>
<name>A0A562SWP4_9BACT</name>
<dbReference type="Gene3D" id="3.20.20.80">
    <property type="entry name" value="Glycosidases"/>
    <property type="match status" value="1"/>
</dbReference>
<dbReference type="SMART" id="SM00636">
    <property type="entry name" value="Glyco_18"/>
    <property type="match status" value="1"/>
</dbReference>
<dbReference type="Pfam" id="PF00704">
    <property type="entry name" value="Glyco_hydro_18"/>
    <property type="match status" value="1"/>
</dbReference>
<evidence type="ECO:0000259" key="5">
    <source>
        <dbReference type="PROSITE" id="PS51910"/>
    </source>
</evidence>
<feature type="signal peptide" evidence="4">
    <location>
        <begin position="1"/>
        <end position="20"/>
    </location>
</feature>
<dbReference type="PANTHER" id="PTHR11177">
    <property type="entry name" value="CHITINASE"/>
    <property type="match status" value="1"/>
</dbReference>
<dbReference type="GO" id="GO:0008843">
    <property type="term" value="F:endochitinase activity"/>
    <property type="evidence" value="ECO:0007669"/>
    <property type="project" value="UniProtKB-EC"/>
</dbReference>
<dbReference type="PROSITE" id="PS51910">
    <property type="entry name" value="GH18_2"/>
    <property type="match status" value="1"/>
</dbReference>
<dbReference type="Gene3D" id="3.10.50.10">
    <property type="match status" value="1"/>
</dbReference>
<dbReference type="GO" id="GO:0008061">
    <property type="term" value="F:chitin binding"/>
    <property type="evidence" value="ECO:0007669"/>
    <property type="project" value="InterPro"/>
</dbReference>
<evidence type="ECO:0000256" key="4">
    <source>
        <dbReference type="SAM" id="SignalP"/>
    </source>
</evidence>
<evidence type="ECO:0000256" key="2">
    <source>
        <dbReference type="ARBA" id="ARBA00012729"/>
    </source>
</evidence>
<proteinExistence type="predicted"/>
<keyword evidence="4" id="KW-0732">Signal</keyword>
<evidence type="ECO:0000256" key="3">
    <source>
        <dbReference type="ARBA" id="ARBA00023024"/>
    </source>
</evidence>
<feature type="domain" description="GH18" evidence="5">
    <location>
        <begin position="28"/>
        <end position="364"/>
    </location>
</feature>
<dbReference type="OrthoDB" id="9775889at2"/>
<dbReference type="InterPro" id="IPR029070">
    <property type="entry name" value="Chitinase_insertion_sf"/>
</dbReference>
<dbReference type="SUPFAM" id="SSF54556">
    <property type="entry name" value="Chitinase insertion domain"/>
    <property type="match status" value="1"/>
</dbReference>
<comment type="catalytic activity">
    <reaction evidence="1">
        <text>Random endo-hydrolysis of N-acetyl-beta-D-glucosaminide (1-&gt;4)-beta-linkages in chitin and chitodextrins.</text>
        <dbReference type="EC" id="3.2.1.14"/>
    </reaction>
</comment>
<evidence type="ECO:0000256" key="1">
    <source>
        <dbReference type="ARBA" id="ARBA00000822"/>
    </source>
</evidence>
<feature type="chain" id="PRO_5021855833" description="chitinase" evidence="4">
    <location>
        <begin position="21"/>
        <end position="364"/>
    </location>
</feature>
<dbReference type="SUPFAM" id="SSF51445">
    <property type="entry name" value="(Trans)glycosidases"/>
    <property type="match status" value="1"/>
</dbReference>
<dbReference type="InterPro" id="IPR001223">
    <property type="entry name" value="Glyco_hydro18_cat"/>
</dbReference>
<dbReference type="GO" id="GO:0006032">
    <property type="term" value="P:chitin catabolic process"/>
    <property type="evidence" value="ECO:0007669"/>
    <property type="project" value="UniProtKB-KW"/>
</dbReference>
<dbReference type="AlphaFoldDB" id="A0A562SWP4"/>
<keyword evidence="3" id="KW-0146">Chitin degradation</keyword>
<reference evidence="6 7" key="1">
    <citation type="journal article" date="2015" name="Stand. Genomic Sci.">
        <title>Genomic Encyclopedia of Bacterial and Archaeal Type Strains, Phase III: the genomes of soil and plant-associated and newly described type strains.</title>
        <authorList>
            <person name="Whitman W.B."/>
            <person name="Woyke T."/>
            <person name="Klenk H.P."/>
            <person name="Zhou Y."/>
            <person name="Lilburn T.G."/>
            <person name="Beck B.J."/>
            <person name="De Vos P."/>
            <person name="Vandamme P."/>
            <person name="Eisen J.A."/>
            <person name="Garrity G."/>
            <person name="Hugenholtz P."/>
            <person name="Kyrpides N.C."/>
        </authorList>
    </citation>
    <scope>NUCLEOTIDE SEQUENCE [LARGE SCALE GENOMIC DNA]</scope>
    <source>
        <strain evidence="6 7">CGMCC 1.7271</strain>
    </source>
</reference>
<dbReference type="EMBL" id="VLLE01000002">
    <property type="protein sequence ID" value="TWI85226.1"/>
    <property type="molecule type" value="Genomic_DNA"/>
</dbReference>
<keyword evidence="3" id="KW-0624">Polysaccharide degradation</keyword>
<dbReference type="RefSeq" id="WP_144883935.1">
    <property type="nucleotide sequence ID" value="NZ_VLLE01000002.1"/>
</dbReference>
<gene>
    <name evidence="6" type="ORF">IQ13_0383</name>
</gene>
<accession>A0A562SWP4</accession>
<dbReference type="CDD" id="cd06548">
    <property type="entry name" value="GH18_chitinase"/>
    <property type="match status" value="1"/>
</dbReference>
<protein>
    <recommendedName>
        <fullName evidence="2">chitinase</fullName>
        <ecNumber evidence="2">3.2.1.14</ecNumber>
    </recommendedName>
</protein>